<dbReference type="InterPro" id="IPR045853">
    <property type="entry name" value="Pep_chain_release_fac_I_sf"/>
</dbReference>
<dbReference type="InterPro" id="IPR000352">
    <property type="entry name" value="Pep_chain_release_fac_I"/>
</dbReference>
<name>A0A134A647_9BACL</name>
<dbReference type="STRING" id="1379.HMPREF3186_00207"/>
<dbReference type="Pfam" id="PF03462">
    <property type="entry name" value="PCRF"/>
    <property type="match status" value="1"/>
</dbReference>
<evidence type="ECO:0000313" key="9">
    <source>
        <dbReference type="EMBL" id="KXB63176.1"/>
    </source>
</evidence>
<feature type="domain" description="Prokaryotic-type class I peptide chain release factors" evidence="8">
    <location>
        <begin position="245"/>
        <end position="261"/>
    </location>
</feature>
<dbReference type="Pfam" id="PF00472">
    <property type="entry name" value="RF-1"/>
    <property type="match status" value="1"/>
</dbReference>
<dbReference type="PATRIC" id="fig|1379.3.peg.203"/>
<dbReference type="HAMAP" id="MF_00094">
    <property type="entry name" value="Rel_fac_2"/>
    <property type="match status" value="1"/>
</dbReference>
<keyword evidence="4 6" id="KW-0488">Methylation</keyword>
<dbReference type="NCBIfam" id="TIGR00020">
    <property type="entry name" value="prfB"/>
    <property type="match status" value="1"/>
</dbReference>
<dbReference type="Proteomes" id="UP000070355">
    <property type="component" value="Unassembled WGS sequence"/>
</dbReference>
<evidence type="ECO:0000259" key="8">
    <source>
        <dbReference type="PROSITE" id="PS00745"/>
    </source>
</evidence>
<protein>
    <recommendedName>
        <fullName evidence="3 6">Peptide chain release factor 2</fullName>
        <shortName evidence="6">RF-2</shortName>
    </recommendedName>
</protein>
<comment type="subcellular location">
    <subcellularLocation>
        <location evidence="6">Cytoplasm</location>
    </subcellularLocation>
</comment>
<dbReference type="RefSeq" id="WP_060913509.1">
    <property type="nucleotide sequence ID" value="NZ_KQ959924.1"/>
</dbReference>
<dbReference type="GO" id="GO:0016149">
    <property type="term" value="F:translation release factor activity, codon specific"/>
    <property type="evidence" value="ECO:0007669"/>
    <property type="project" value="UniProtKB-UniRule"/>
</dbReference>
<evidence type="ECO:0000313" key="10">
    <source>
        <dbReference type="Proteomes" id="UP000070355"/>
    </source>
</evidence>
<dbReference type="OrthoDB" id="9806673at2"/>
<dbReference type="PANTHER" id="PTHR43116:SF3">
    <property type="entry name" value="CLASS I PEPTIDE CHAIN RELEASE FACTOR"/>
    <property type="match status" value="1"/>
</dbReference>
<evidence type="ECO:0000256" key="6">
    <source>
        <dbReference type="HAMAP-Rule" id="MF_00094"/>
    </source>
</evidence>
<evidence type="ECO:0000256" key="5">
    <source>
        <dbReference type="ARBA" id="ARBA00022917"/>
    </source>
</evidence>
<evidence type="ECO:0000256" key="2">
    <source>
        <dbReference type="ARBA" id="ARBA00010835"/>
    </source>
</evidence>
<dbReference type="PROSITE" id="PS00745">
    <property type="entry name" value="RF_PROK_I"/>
    <property type="match status" value="1"/>
</dbReference>
<dbReference type="GO" id="GO:0005737">
    <property type="term" value="C:cytoplasm"/>
    <property type="evidence" value="ECO:0007669"/>
    <property type="project" value="UniProtKB-SubCell"/>
</dbReference>
<comment type="similarity">
    <text evidence="2 6">Belongs to the prokaryotic/mitochondrial release factor family.</text>
</comment>
<dbReference type="FunFam" id="3.30.160.20:FF:000010">
    <property type="entry name" value="Peptide chain release factor 2"/>
    <property type="match status" value="1"/>
</dbReference>
<sequence>MELIELRKELEEINKRITEFKTSLKIEDKTERVAEIENMMLEADFWNDSEAASLLVTESKSIKKELDEFSEMIDYLEHSEEMVEFLKDEDDEEIYQDLLETVVNLKSSVEDFSFRLLFSEEYDNNTAILEIHAGAGGTDATDWSELMLRMYERFFAKQGLKYSYLNYQSGDITGVKSATIKIEGDFAYGLLKGEKGVHRVVRISPFDPSGKRHTSFASIDVIPEFNEDEINIEINNEDLKIDTYRAQGAGGQHINTTDSAVRITHLPTGIVVQSQSERSQIQNKDAAMKNLKSKLYQLEIEEKEKELAAIRGEQKDIGWGSQIRSYVFTPYTMVKDHRTNYEVSTVDKVMDGEIIDFVDAYLHYNIKEKEVL</sequence>
<comment type="caution">
    <text evidence="9">The sequence shown here is derived from an EMBL/GenBank/DDBJ whole genome shotgun (WGS) entry which is preliminary data.</text>
</comment>
<dbReference type="SMART" id="SM00937">
    <property type="entry name" value="PCRF"/>
    <property type="match status" value="1"/>
</dbReference>
<keyword evidence="6" id="KW-0963">Cytoplasm</keyword>
<proteinExistence type="inferred from homology"/>
<dbReference type="InterPro" id="IPR004374">
    <property type="entry name" value="PrfB"/>
</dbReference>
<comment type="PTM">
    <text evidence="6">Methylated by PrmC. Methylation increases the termination efficiency of RF2.</text>
</comment>
<gene>
    <name evidence="6" type="primary">prfB</name>
    <name evidence="9" type="ORF">HMPREF3186_00207</name>
</gene>
<reference evidence="10" key="1">
    <citation type="submission" date="2016-01" db="EMBL/GenBank/DDBJ databases">
        <authorList>
            <person name="Mitreva M."/>
            <person name="Pepin K.H."/>
            <person name="Mihindukulasuriya K.A."/>
            <person name="Fulton R."/>
            <person name="Fronick C."/>
            <person name="O'Laughlin M."/>
            <person name="Miner T."/>
            <person name="Herter B."/>
            <person name="Rosa B.A."/>
            <person name="Cordes M."/>
            <person name="Tomlinson C."/>
            <person name="Wollam A."/>
            <person name="Palsikar V.B."/>
            <person name="Mardis E.R."/>
            <person name="Wilson R.K."/>
        </authorList>
    </citation>
    <scope>NUCLEOTIDE SEQUENCE [LARGE SCALE GENOMIC DNA]</scope>
    <source>
        <strain evidence="10">DNF01167</strain>
    </source>
</reference>
<feature type="coiled-coil region" evidence="7">
    <location>
        <begin position="281"/>
        <end position="313"/>
    </location>
</feature>
<keyword evidence="7" id="KW-0175">Coiled coil</keyword>
<dbReference type="EMBL" id="LSDC01000017">
    <property type="protein sequence ID" value="KXB63176.1"/>
    <property type="molecule type" value="Genomic_DNA"/>
</dbReference>
<evidence type="ECO:0000256" key="3">
    <source>
        <dbReference type="ARBA" id="ARBA00019192"/>
    </source>
</evidence>
<dbReference type="InterPro" id="IPR005139">
    <property type="entry name" value="PCRF"/>
</dbReference>
<dbReference type="PANTHER" id="PTHR43116">
    <property type="entry name" value="PEPTIDE CHAIN RELEASE FACTOR 2"/>
    <property type="match status" value="1"/>
</dbReference>
<dbReference type="Gene3D" id="3.30.160.20">
    <property type="match status" value="1"/>
</dbReference>
<organism evidence="9 10">
    <name type="scientific">Gemella haemolysans</name>
    <dbReference type="NCBI Taxonomy" id="1379"/>
    <lineage>
        <taxon>Bacteria</taxon>
        <taxon>Bacillati</taxon>
        <taxon>Bacillota</taxon>
        <taxon>Bacilli</taxon>
        <taxon>Bacillales</taxon>
        <taxon>Gemellaceae</taxon>
        <taxon>Gemella</taxon>
    </lineage>
</organism>
<comment type="function">
    <text evidence="1 6">Peptide chain release factor 2 directs the termination of translation in response to the peptide chain termination codons UGA and UAA.</text>
</comment>
<evidence type="ECO:0000256" key="4">
    <source>
        <dbReference type="ARBA" id="ARBA00022481"/>
    </source>
</evidence>
<dbReference type="AlphaFoldDB" id="A0A134A647"/>
<evidence type="ECO:0000256" key="1">
    <source>
        <dbReference type="ARBA" id="ARBA00002613"/>
    </source>
</evidence>
<dbReference type="Gene3D" id="1.20.58.410">
    <property type="entry name" value="Release factor"/>
    <property type="match status" value="1"/>
</dbReference>
<dbReference type="SUPFAM" id="SSF75620">
    <property type="entry name" value="Release factor"/>
    <property type="match status" value="1"/>
</dbReference>
<evidence type="ECO:0000256" key="7">
    <source>
        <dbReference type="SAM" id="Coils"/>
    </source>
</evidence>
<accession>A0A134A647</accession>
<feature type="modified residue" description="N5-methylglutamine" evidence="6">
    <location>
        <position position="252"/>
    </location>
</feature>
<keyword evidence="5 6" id="KW-0648">Protein biosynthesis</keyword>
<dbReference type="Gene3D" id="3.30.70.1660">
    <property type="match status" value="1"/>
</dbReference>